<evidence type="ECO:0000256" key="5">
    <source>
        <dbReference type="ARBA" id="ARBA00022729"/>
    </source>
</evidence>
<reference evidence="20" key="1">
    <citation type="submission" date="2021-04" db="EMBL/GenBank/DDBJ databases">
        <authorList>
            <consortium name="Wellcome Sanger Institute Data Sharing"/>
        </authorList>
    </citation>
    <scope>NUCLEOTIDE SEQUENCE [LARGE SCALE GENOMIC DNA]</scope>
</reference>
<evidence type="ECO:0000256" key="3">
    <source>
        <dbReference type="ARBA" id="ARBA00022687"/>
    </source>
</evidence>
<keyword evidence="7 14" id="KW-0472">Membrane</keyword>
<dbReference type="OMA" id="YCITECY"/>
<organism evidence="20 21">
    <name type="scientific">Sparus aurata</name>
    <name type="common">Gilthead sea bream</name>
    <dbReference type="NCBI Taxonomy" id="8175"/>
    <lineage>
        <taxon>Eukaryota</taxon>
        <taxon>Metazoa</taxon>
        <taxon>Chordata</taxon>
        <taxon>Craniata</taxon>
        <taxon>Vertebrata</taxon>
        <taxon>Euteleostomi</taxon>
        <taxon>Actinopterygii</taxon>
        <taxon>Neopterygii</taxon>
        <taxon>Teleostei</taxon>
        <taxon>Neoteleostei</taxon>
        <taxon>Acanthomorphata</taxon>
        <taxon>Eupercaria</taxon>
        <taxon>Spariformes</taxon>
        <taxon>Sparidae</taxon>
        <taxon>Sparus</taxon>
    </lineage>
</organism>
<dbReference type="CDD" id="cd00033">
    <property type="entry name" value="CCP"/>
    <property type="match status" value="1"/>
</dbReference>
<feature type="domain" description="VWFD" evidence="19">
    <location>
        <begin position="32"/>
        <end position="225"/>
    </location>
</feature>
<feature type="region of interest" description="Disordered" evidence="13">
    <location>
        <begin position="665"/>
        <end position="701"/>
    </location>
</feature>
<feature type="disulfide bond" evidence="12">
    <location>
        <begin position="339"/>
        <end position="366"/>
    </location>
</feature>
<keyword evidence="8 12" id="KW-1015">Disulfide bond</keyword>
<dbReference type="InterPro" id="IPR035976">
    <property type="entry name" value="Sushi/SCR/CCP_sf"/>
</dbReference>
<dbReference type="InterPro" id="IPR056619">
    <property type="entry name" value="C8-3_MUC4"/>
</dbReference>
<dbReference type="PROSITE" id="PS50923">
    <property type="entry name" value="SUSHI"/>
    <property type="match status" value="1"/>
</dbReference>
<dbReference type="SMART" id="SM00216">
    <property type="entry name" value="VWD"/>
    <property type="match status" value="1"/>
</dbReference>
<proteinExistence type="predicted"/>
<dbReference type="InterPro" id="IPR013806">
    <property type="entry name" value="Kringle-like"/>
</dbReference>
<dbReference type="InterPro" id="IPR000859">
    <property type="entry name" value="CUB_dom"/>
</dbReference>
<gene>
    <name evidence="20" type="primary">KREMEN1</name>
    <name evidence="20" type="synonym">kremen1</name>
</gene>
<evidence type="ECO:0000256" key="6">
    <source>
        <dbReference type="ARBA" id="ARBA00022989"/>
    </source>
</evidence>
<dbReference type="InterPro" id="IPR002889">
    <property type="entry name" value="WSC_carb-bd"/>
</dbReference>
<feature type="compositionally biased region" description="Acidic residues" evidence="13">
    <location>
        <begin position="669"/>
        <end position="679"/>
    </location>
</feature>
<dbReference type="PROSITE" id="PS50070">
    <property type="entry name" value="KRINGLE_2"/>
    <property type="match status" value="1"/>
</dbReference>
<dbReference type="SUPFAM" id="SSF49854">
    <property type="entry name" value="Spermadhesin, CUB domain"/>
    <property type="match status" value="1"/>
</dbReference>
<feature type="domain" description="CUB" evidence="15">
    <location>
        <begin position="552"/>
        <end position="659"/>
    </location>
</feature>
<evidence type="ECO:0000256" key="9">
    <source>
        <dbReference type="ARBA" id="ARBA00023180"/>
    </source>
</evidence>
<evidence type="ECO:0000256" key="1">
    <source>
        <dbReference type="ARBA" id="ARBA00004479"/>
    </source>
</evidence>
<keyword evidence="6 14" id="KW-1133">Transmembrane helix</keyword>
<feature type="domain" description="Kringle" evidence="16">
    <location>
        <begin position="369"/>
        <end position="452"/>
    </location>
</feature>
<dbReference type="GeneTree" id="ENSGT00940000158390"/>
<evidence type="ECO:0000259" key="17">
    <source>
        <dbReference type="PROSITE" id="PS50923"/>
    </source>
</evidence>
<dbReference type="PROSITE" id="PS00021">
    <property type="entry name" value="KRINGLE_1"/>
    <property type="match status" value="1"/>
</dbReference>
<evidence type="ECO:0000256" key="10">
    <source>
        <dbReference type="ARBA" id="ARBA00032328"/>
    </source>
</evidence>
<dbReference type="InterPro" id="IPR035914">
    <property type="entry name" value="Sperma_CUB_dom_sf"/>
</dbReference>
<dbReference type="InterPro" id="IPR038178">
    <property type="entry name" value="Kringle_sf"/>
</dbReference>
<evidence type="ECO:0000256" key="14">
    <source>
        <dbReference type="SAM" id="Phobius"/>
    </source>
</evidence>
<dbReference type="InterPro" id="IPR018056">
    <property type="entry name" value="Kringle_CS"/>
</dbReference>
<dbReference type="PROSITE" id="PS51212">
    <property type="entry name" value="WSC"/>
    <property type="match status" value="1"/>
</dbReference>
<evidence type="ECO:0000256" key="13">
    <source>
        <dbReference type="SAM" id="MobiDB-lite"/>
    </source>
</evidence>
<dbReference type="SMART" id="SM00321">
    <property type="entry name" value="WSC"/>
    <property type="match status" value="1"/>
</dbReference>
<evidence type="ECO:0000256" key="7">
    <source>
        <dbReference type="ARBA" id="ARBA00023136"/>
    </source>
</evidence>
<comment type="caution">
    <text evidence="11">Lacks conserved residue(s) required for the propagation of feature annotation.</text>
</comment>
<evidence type="ECO:0000259" key="19">
    <source>
        <dbReference type="PROSITE" id="PS51233"/>
    </source>
</evidence>
<protein>
    <recommendedName>
        <fullName evidence="10">Kringle-containing protein marking the eye and the nose</fullName>
    </recommendedName>
</protein>
<evidence type="ECO:0000313" key="20">
    <source>
        <dbReference type="Ensembl" id="ENSSAUP00010048618.1"/>
    </source>
</evidence>
<dbReference type="SMART" id="SM00042">
    <property type="entry name" value="CUB"/>
    <property type="match status" value="1"/>
</dbReference>
<feature type="domain" description="Sushi" evidence="17">
    <location>
        <begin position="311"/>
        <end position="368"/>
    </location>
</feature>
<evidence type="ECO:0000259" key="18">
    <source>
        <dbReference type="PROSITE" id="PS51212"/>
    </source>
</evidence>
<keyword evidence="5" id="KW-0732">Signal</keyword>
<evidence type="ECO:0000256" key="4">
    <source>
        <dbReference type="ARBA" id="ARBA00022692"/>
    </source>
</evidence>
<dbReference type="PROSITE" id="PS01180">
    <property type="entry name" value="CUB"/>
    <property type="match status" value="1"/>
</dbReference>
<comment type="subcellular location">
    <subcellularLocation>
        <location evidence="1">Membrane</location>
        <topology evidence="1">Single-pass type I membrane protein</topology>
    </subcellularLocation>
</comment>
<dbReference type="InterPro" id="IPR000001">
    <property type="entry name" value="Kringle"/>
</dbReference>
<keyword evidence="4 14" id="KW-0812">Transmembrane</keyword>
<dbReference type="Pfam" id="PF00094">
    <property type="entry name" value="VWD"/>
    <property type="match status" value="1"/>
</dbReference>
<dbReference type="InterPro" id="IPR000436">
    <property type="entry name" value="Sushi_SCR_CCP_dom"/>
</dbReference>
<sequence length="804" mass="89311">MSYYYCCLWSDNCHNYFNHRPSSGCRNYRPPRAGVVLGDPHLITFDGLSFTFNGKGEYYFVTAPDRELSVQARTEQVKLKNGTLARATWLSSVAMKERASDVIEVHLARGHLQVLRNQKVLPFNEQRWMDLHGVFVFTLSPQNVTVIFHSGAGVEVRVHEGAMAVTIMLPEEFTNDTKGLLGLMNSDPSDDLLTQQGEIISSAHARPEEIFTFGADWSISKNSSLFTYDSEQFLDTYYLPPCHDPAFIPAFTLPEGPDDPLVADMLTMCFGEGAEFCRYDTLTTWSLAMGNAALRAYRDYQARVAALEPVVSCGWLPTPRHGKKNGTHYLVGNTLSFTCNEGYRLYGSTERTCQDDGTWTGAQPYCITECYTANGEDYRGFQNQTSLHGGKPCLYWNETFQHPYNTLKYPNGEGGLGRHNYCRNPDGDVQPWCYIADHEDGIYWRYCDIPTCQMPGNLGCFKDSGDPPTLSGTSETSNKLTIQNCISFCRKQRYKLAGMESGYACFCGNEVDSRDHGESPSMECNHVCFGDHTQPCGGDGWVIIFDTRVGACGGNYSSPSGVIYSPDFPDKYGAGRVCYWTVQVPGSSAILFNFTFFDISDQTDMVELLDGYTNQVVARFDWRSPPRELVNVTGDFVIVYFYSDRTNQAQGFALLYQALRSQDTRTMEAEGDGEDEGEDVSSTAGPQLAAGVTERSNSTSNGRSSQILYVITSSPGKPEHNMPVWTIYALAALLILTVIAMVAKLLLHITVKSPNIPAVSASDSCSQSTASSEPWIILYRPSTISLFKKKLKNHHGDLSPLVGN</sequence>
<dbReference type="InterPro" id="IPR051495">
    <property type="entry name" value="Epithelial_Barrier/Signaling"/>
</dbReference>
<dbReference type="CDD" id="cd00041">
    <property type="entry name" value="CUB"/>
    <property type="match status" value="1"/>
</dbReference>
<dbReference type="GO" id="GO:0016055">
    <property type="term" value="P:Wnt signaling pathway"/>
    <property type="evidence" value="ECO:0007669"/>
    <property type="project" value="UniProtKB-KW"/>
</dbReference>
<dbReference type="SUPFAM" id="SSF57440">
    <property type="entry name" value="Kringle-like"/>
    <property type="match status" value="1"/>
</dbReference>
<reference evidence="20" key="2">
    <citation type="submission" date="2025-08" db="UniProtKB">
        <authorList>
            <consortium name="Ensembl"/>
        </authorList>
    </citation>
    <scope>IDENTIFICATION</scope>
</reference>
<dbReference type="PANTHER" id="PTHR13802:SF63">
    <property type="entry name" value="SUSHI DOMAIN-CONTAINING PROTEIN 2"/>
    <property type="match status" value="1"/>
</dbReference>
<dbReference type="PRINTS" id="PR00018">
    <property type="entry name" value="KRINGLE"/>
</dbReference>
<dbReference type="Ensembl" id="ENSSAUT00010051137.1">
    <property type="protein sequence ID" value="ENSSAUP00010048618.1"/>
    <property type="gene ID" value="ENSSAUG00010020260.1"/>
</dbReference>
<evidence type="ECO:0000259" key="16">
    <source>
        <dbReference type="PROSITE" id="PS50070"/>
    </source>
</evidence>
<dbReference type="Gene3D" id="2.40.20.10">
    <property type="entry name" value="Plasminogen Kringle 4"/>
    <property type="match status" value="1"/>
</dbReference>
<dbReference type="PROSITE" id="PS51233">
    <property type="entry name" value="VWFD"/>
    <property type="match status" value="1"/>
</dbReference>
<dbReference type="CDD" id="cd00108">
    <property type="entry name" value="KR"/>
    <property type="match status" value="1"/>
</dbReference>
<dbReference type="GO" id="GO:0016020">
    <property type="term" value="C:membrane"/>
    <property type="evidence" value="ECO:0007669"/>
    <property type="project" value="UniProtKB-SubCell"/>
</dbReference>
<evidence type="ECO:0000313" key="21">
    <source>
        <dbReference type="Proteomes" id="UP000472265"/>
    </source>
</evidence>
<evidence type="ECO:0000256" key="11">
    <source>
        <dbReference type="PROSITE-ProRule" id="PRU00121"/>
    </source>
</evidence>
<dbReference type="SMART" id="SM00032">
    <property type="entry name" value="CCP"/>
    <property type="match status" value="1"/>
</dbReference>
<feature type="transmembrane region" description="Helical" evidence="14">
    <location>
        <begin position="725"/>
        <end position="747"/>
    </location>
</feature>
<dbReference type="Pfam" id="PF00431">
    <property type="entry name" value="CUB"/>
    <property type="match status" value="1"/>
</dbReference>
<dbReference type="SMART" id="SM00130">
    <property type="entry name" value="KR"/>
    <property type="match status" value="1"/>
</dbReference>
<accession>A0A671XBZ1</accession>
<keyword evidence="3" id="KW-0879">Wnt signaling pathway</keyword>
<dbReference type="Proteomes" id="UP000472265">
    <property type="component" value="Chromosome 5"/>
</dbReference>
<dbReference type="Gene3D" id="2.10.70.10">
    <property type="entry name" value="Complement Module, domain 1"/>
    <property type="match status" value="1"/>
</dbReference>
<dbReference type="InParanoid" id="A0A671XBZ1"/>
<feature type="domain" description="WSC" evidence="18">
    <location>
        <begin position="454"/>
        <end position="548"/>
    </location>
</feature>
<evidence type="ECO:0000256" key="2">
    <source>
        <dbReference type="ARBA" id="ARBA00022572"/>
    </source>
</evidence>
<dbReference type="Pfam" id="PF00084">
    <property type="entry name" value="Sushi"/>
    <property type="match status" value="1"/>
</dbReference>
<dbReference type="InterPro" id="IPR001846">
    <property type="entry name" value="VWF_type-D"/>
</dbReference>
<dbReference type="SUPFAM" id="SSF57535">
    <property type="entry name" value="Complement control module/SCR domain"/>
    <property type="match status" value="1"/>
</dbReference>
<dbReference type="Pfam" id="PF00051">
    <property type="entry name" value="Kringle"/>
    <property type="match status" value="1"/>
</dbReference>
<dbReference type="Pfam" id="PF01822">
    <property type="entry name" value="WSC"/>
    <property type="match status" value="1"/>
</dbReference>
<evidence type="ECO:0000256" key="8">
    <source>
        <dbReference type="ARBA" id="ARBA00023157"/>
    </source>
</evidence>
<dbReference type="PANTHER" id="PTHR13802">
    <property type="entry name" value="MUCIN 4-RELATED"/>
    <property type="match status" value="1"/>
</dbReference>
<reference evidence="20" key="3">
    <citation type="submission" date="2025-09" db="UniProtKB">
        <authorList>
            <consortium name="Ensembl"/>
        </authorList>
    </citation>
    <scope>IDENTIFICATION</scope>
</reference>
<evidence type="ECO:0000256" key="12">
    <source>
        <dbReference type="PROSITE-ProRule" id="PRU00302"/>
    </source>
</evidence>
<dbReference type="AlphaFoldDB" id="A0A671XBZ1"/>
<name>A0A671XBZ1_SPAAU</name>
<keyword evidence="21" id="KW-1185">Reference proteome</keyword>
<keyword evidence="2 11" id="KW-0420">Kringle</keyword>
<dbReference type="Gene3D" id="2.60.120.290">
    <property type="entry name" value="Spermadhesin, CUB domain"/>
    <property type="match status" value="1"/>
</dbReference>
<dbReference type="FunFam" id="2.40.20.10:FF:000006">
    <property type="entry name" value="Kremen protein 2"/>
    <property type="match status" value="1"/>
</dbReference>
<evidence type="ECO:0000259" key="15">
    <source>
        <dbReference type="PROSITE" id="PS01180"/>
    </source>
</evidence>
<keyword evidence="9" id="KW-0325">Glycoprotein</keyword>
<dbReference type="Pfam" id="PF23263">
    <property type="entry name" value="C8-3_MUC4"/>
    <property type="match status" value="1"/>
</dbReference>
<keyword evidence="12" id="KW-0768">Sushi</keyword>